<dbReference type="AlphaFoldDB" id="A0A0N0RRK1"/>
<evidence type="ECO:0000256" key="1">
    <source>
        <dbReference type="ARBA" id="ARBA00005801"/>
    </source>
</evidence>
<dbReference type="PANTHER" id="PTHR30487">
    <property type="entry name" value="TYPE 4 PREPILIN-LIKE PROTEINS LEADER PEPTIDE-PROCESSING ENZYME"/>
    <property type="match status" value="1"/>
</dbReference>
<dbReference type="InterPro" id="IPR050882">
    <property type="entry name" value="Prepilin_peptidase/N-MTase"/>
</dbReference>
<dbReference type="Gene3D" id="1.20.120.1220">
    <property type="match status" value="1"/>
</dbReference>
<evidence type="ECO:0000313" key="4">
    <source>
        <dbReference type="EMBL" id="KOS11245.1"/>
    </source>
</evidence>
<dbReference type="GO" id="GO:0006465">
    <property type="term" value="P:signal peptide processing"/>
    <property type="evidence" value="ECO:0007669"/>
    <property type="project" value="TreeGrafter"/>
</dbReference>
<keyword evidence="2" id="KW-1133">Transmembrane helix</keyword>
<keyword evidence="2" id="KW-0472">Membrane</keyword>
<evidence type="ECO:0000256" key="2">
    <source>
        <dbReference type="SAM" id="Phobius"/>
    </source>
</evidence>
<evidence type="ECO:0000313" key="5">
    <source>
        <dbReference type="Proteomes" id="UP000037737"/>
    </source>
</evidence>
<feature type="transmembrane region" description="Helical" evidence="2">
    <location>
        <begin position="114"/>
        <end position="131"/>
    </location>
</feature>
<dbReference type="PANTHER" id="PTHR30487:SF0">
    <property type="entry name" value="PREPILIN LEADER PEPTIDASE_N-METHYLTRANSFERASE-RELATED"/>
    <property type="match status" value="1"/>
</dbReference>
<feature type="domain" description="Prepilin type IV endopeptidase peptidase" evidence="3">
    <location>
        <begin position="15"/>
        <end position="126"/>
    </location>
</feature>
<dbReference type="GO" id="GO:0005886">
    <property type="term" value="C:plasma membrane"/>
    <property type="evidence" value="ECO:0007669"/>
    <property type="project" value="TreeGrafter"/>
</dbReference>
<dbReference type="Pfam" id="PF01478">
    <property type="entry name" value="Peptidase_A24"/>
    <property type="match status" value="1"/>
</dbReference>
<keyword evidence="2" id="KW-0812">Transmembrane</keyword>
<sequence length="165" mass="16959">MLVLIEILRGGILLAFLGWGAVLAMIDVRTHRLPNRIVLPAYPIALVALGLLAVAEGDGPAFLRALLGGLVLFGAYAVLRGIRGSGLGGGDVKLAGVLGLLLGFAGWGSLLVGAASAFVAGGLYAIALLLLRRADRHTAIPFGPWMLLGAWIGLLPPLLQGTVPL</sequence>
<keyword evidence="5" id="KW-1185">Reference proteome</keyword>
<reference evidence="4" key="1">
    <citation type="submission" date="2015-04" db="EMBL/GenBank/DDBJ databases">
        <title>Complete genome sequence of Microbacterium chocolatum SIT 101, a bacterium enantioselectively hydrolyzing mesomeric diesters.</title>
        <authorList>
            <person name="Li X."/>
            <person name="Xu Y."/>
        </authorList>
    </citation>
    <scope>NUCLEOTIDE SEQUENCE [LARGE SCALE GENOMIC DNA]</scope>
    <source>
        <strain evidence="4">SIT 101</strain>
    </source>
</reference>
<feature type="transmembrane region" description="Helical" evidence="2">
    <location>
        <begin position="138"/>
        <end position="159"/>
    </location>
</feature>
<dbReference type="KEGG" id="mcw:A8L33_09000"/>
<name>A0A0N0RRK1_9MICO</name>
<feature type="transmembrane region" description="Helical" evidence="2">
    <location>
        <begin position="61"/>
        <end position="79"/>
    </location>
</feature>
<proteinExistence type="inferred from homology"/>
<feature type="transmembrane region" description="Helical" evidence="2">
    <location>
        <begin position="37"/>
        <end position="55"/>
    </location>
</feature>
<comment type="similarity">
    <text evidence="1">Belongs to the peptidase A24 family.</text>
</comment>
<dbReference type="GO" id="GO:0004190">
    <property type="term" value="F:aspartic-type endopeptidase activity"/>
    <property type="evidence" value="ECO:0007669"/>
    <property type="project" value="InterPro"/>
</dbReference>
<comment type="caution">
    <text evidence="4">The sequence shown here is derived from an EMBL/GenBank/DDBJ whole genome shotgun (WGS) entry which is preliminary data.</text>
</comment>
<accession>A0A0N0RRK1</accession>
<feature type="transmembrane region" description="Helical" evidence="2">
    <location>
        <begin position="6"/>
        <end position="25"/>
    </location>
</feature>
<gene>
    <name evidence="4" type="ORF">XI38_05095</name>
</gene>
<evidence type="ECO:0000259" key="3">
    <source>
        <dbReference type="Pfam" id="PF01478"/>
    </source>
</evidence>
<dbReference type="PATRIC" id="fig|84292.3.peg.1052"/>
<dbReference type="Proteomes" id="UP000037737">
    <property type="component" value="Unassembled WGS sequence"/>
</dbReference>
<organism evidence="4 5">
    <name type="scientific">Microbacterium aurantiacum</name>
    <dbReference type="NCBI Taxonomy" id="162393"/>
    <lineage>
        <taxon>Bacteria</taxon>
        <taxon>Bacillati</taxon>
        <taxon>Actinomycetota</taxon>
        <taxon>Actinomycetes</taxon>
        <taxon>Micrococcales</taxon>
        <taxon>Microbacteriaceae</taxon>
        <taxon>Microbacterium</taxon>
    </lineage>
</organism>
<dbReference type="EMBL" id="LAVO01000005">
    <property type="protein sequence ID" value="KOS11245.1"/>
    <property type="molecule type" value="Genomic_DNA"/>
</dbReference>
<dbReference type="InterPro" id="IPR000045">
    <property type="entry name" value="Prepilin_IV_endopep_pep"/>
</dbReference>
<protein>
    <recommendedName>
        <fullName evidence="3">Prepilin type IV endopeptidase peptidase domain-containing protein</fullName>
    </recommendedName>
</protein>